<dbReference type="InterPro" id="IPR029063">
    <property type="entry name" value="SAM-dependent_MTases_sf"/>
</dbReference>
<protein>
    <submittedName>
        <fullName evidence="2">Methyltransferase domain-containing protein</fullName>
    </submittedName>
</protein>
<dbReference type="PANTHER" id="PTHR43591">
    <property type="entry name" value="METHYLTRANSFERASE"/>
    <property type="match status" value="1"/>
</dbReference>
<evidence type="ECO:0000259" key="1">
    <source>
        <dbReference type="Pfam" id="PF08241"/>
    </source>
</evidence>
<dbReference type="InterPro" id="IPR013216">
    <property type="entry name" value="Methyltransf_11"/>
</dbReference>
<dbReference type="GO" id="GO:0032259">
    <property type="term" value="P:methylation"/>
    <property type="evidence" value="ECO:0007669"/>
    <property type="project" value="UniProtKB-KW"/>
</dbReference>
<comment type="caution">
    <text evidence="2">The sequence shown here is derived from an EMBL/GenBank/DDBJ whole genome shotgun (WGS) entry which is preliminary data.</text>
</comment>
<evidence type="ECO:0000313" key="3">
    <source>
        <dbReference type="Proteomes" id="UP001552594"/>
    </source>
</evidence>
<keyword evidence="2" id="KW-0489">Methyltransferase</keyword>
<dbReference type="Gene3D" id="3.40.50.150">
    <property type="entry name" value="Vaccinia Virus protein VP39"/>
    <property type="match status" value="1"/>
</dbReference>
<gene>
    <name evidence="2" type="ORF">AB0L16_16295</name>
</gene>
<dbReference type="Proteomes" id="UP001552594">
    <property type="component" value="Unassembled WGS sequence"/>
</dbReference>
<keyword evidence="3" id="KW-1185">Reference proteome</keyword>
<dbReference type="GO" id="GO:0008168">
    <property type="term" value="F:methyltransferase activity"/>
    <property type="evidence" value="ECO:0007669"/>
    <property type="project" value="UniProtKB-KW"/>
</dbReference>
<evidence type="ECO:0000313" key="2">
    <source>
        <dbReference type="EMBL" id="MEV5508018.1"/>
    </source>
</evidence>
<accession>A0ABV3JYR8</accession>
<reference evidence="2 3" key="1">
    <citation type="submission" date="2024-06" db="EMBL/GenBank/DDBJ databases">
        <title>The Natural Products Discovery Center: Release of the First 8490 Sequenced Strains for Exploring Actinobacteria Biosynthetic Diversity.</title>
        <authorList>
            <person name="Kalkreuter E."/>
            <person name="Kautsar S.A."/>
            <person name="Yang D."/>
            <person name="Bader C.D."/>
            <person name="Teijaro C.N."/>
            <person name="Fluegel L."/>
            <person name="Davis C.M."/>
            <person name="Simpson J.R."/>
            <person name="Lauterbach L."/>
            <person name="Steele A.D."/>
            <person name="Gui C."/>
            <person name="Meng S."/>
            <person name="Li G."/>
            <person name="Viehrig K."/>
            <person name="Ye F."/>
            <person name="Su P."/>
            <person name="Kiefer A.F."/>
            <person name="Nichols A."/>
            <person name="Cepeda A.J."/>
            <person name="Yan W."/>
            <person name="Fan B."/>
            <person name="Jiang Y."/>
            <person name="Adhikari A."/>
            <person name="Zheng C.-J."/>
            <person name="Schuster L."/>
            <person name="Cowan T.M."/>
            <person name="Smanski M.J."/>
            <person name="Chevrette M.G."/>
            <person name="De Carvalho L.P.S."/>
            <person name="Shen B."/>
        </authorList>
    </citation>
    <scope>NUCLEOTIDE SEQUENCE [LARGE SCALE GENOMIC DNA]</scope>
    <source>
        <strain evidence="2 3">NPDC052347</strain>
    </source>
</reference>
<dbReference type="Pfam" id="PF08241">
    <property type="entry name" value="Methyltransf_11"/>
    <property type="match status" value="1"/>
</dbReference>
<dbReference type="PANTHER" id="PTHR43591:SF24">
    <property type="entry name" value="2-METHOXY-6-POLYPRENYL-1,4-BENZOQUINOL METHYLASE, MITOCHONDRIAL"/>
    <property type="match status" value="1"/>
</dbReference>
<organism evidence="2 3">
    <name type="scientific">Streptomyces orinoci</name>
    <name type="common">Streptoverticillium orinoci</name>
    <dbReference type="NCBI Taxonomy" id="67339"/>
    <lineage>
        <taxon>Bacteria</taxon>
        <taxon>Bacillati</taxon>
        <taxon>Actinomycetota</taxon>
        <taxon>Actinomycetes</taxon>
        <taxon>Kitasatosporales</taxon>
        <taxon>Streptomycetaceae</taxon>
        <taxon>Streptomyces</taxon>
    </lineage>
</organism>
<dbReference type="RefSeq" id="WP_109280631.1">
    <property type="nucleotide sequence ID" value="NZ_JBFAUK010000011.1"/>
</dbReference>
<dbReference type="EMBL" id="JBFAUK010000011">
    <property type="protein sequence ID" value="MEV5508018.1"/>
    <property type="molecule type" value="Genomic_DNA"/>
</dbReference>
<dbReference type="SUPFAM" id="SSF53335">
    <property type="entry name" value="S-adenosyl-L-methionine-dependent methyltransferases"/>
    <property type="match status" value="1"/>
</dbReference>
<dbReference type="CDD" id="cd02440">
    <property type="entry name" value="AdoMet_MTases"/>
    <property type="match status" value="1"/>
</dbReference>
<proteinExistence type="predicted"/>
<name>A0ABV3JYR8_STRON</name>
<keyword evidence="2" id="KW-0808">Transferase</keyword>
<feature type="domain" description="Methyltransferase type 11" evidence="1">
    <location>
        <begin position="55"/>
        <end position="146"/>
    </location>
</feature>
<sequence length="265" mass="28861">MADRYVPHAFSDIDSHPDPARLVAALNRLSAHPFFAAYRQRAGELLGARRGSRLLEVGAGTGEAARRLAAQTGAEITVCDLSAVMCGEMRGCGLTRVAVADAGQLPFRDRIFDGVWADRVLQHVSDPERALAEMVRVVRPGGRIVVCDPDTGTQALELADQRLAARVLELRRTVNIRHGTFARRTPGLLAGHGLADVRVEARTLVIRDAREVGGAMGIRDWAEVYARRGYLSRPEADRFNALLGEAIESGRFLFAVTYFLTSGTV</sequence>